<dbReference type="OrthoDB" id="427002at2759"/>
<feature type="binding site" evidence="5">
    <location>
        <position position="168"/>
    </location>
    <ligand>
        <name>S-adenosyl-L-methionine</name>
        <dbReference type="ChEBI" id="CHEBI:59789"/>
    </ligand>
</feature>
<organism evidence="7 8">
    <name type="scientific">Babesia microti (strain RI)</name>
    <dbReference type="NCBI Taxonomy" id="1133968"/>
    <lineage>
        <taxon>Eukaryota</taxon>
        <taxon>Sar</taxon>
        <taxon>Alveolata</taxon>
        <taxon>Apicomplexa</taxon>
        <taxon>Aconoidasida</taxon>
        <taxon>Piroplasmida</taxon>
        <taxon>Babesiidae</taxon>
        <taxon>Babesia</taxon>
    </lineage>
</organism>
<dbReference type="GO" id="GO:0001510">
    <property type="term" value="P:RNA methylation"/>
    <property type="evidence" value="ECO:0007669"/>
    <property type="project" value="InterPro"/>
</dbReference>
<name>I7J8B2_BABMR</name>
<dbReference type="KEGG" id="bmic:BMR1_01G01540"/>
<dbReference type="RefSeq" id="XP_012647378.1">
    <property type="nucleotide sequence ID" value="XM_012791924.1"/>
</dbReference>
<evidence type="ECO:0000256" key="3">
    <source>
        <dbReference type="ARBA" id="ARBA00022691"/>
    </source>
</evidence>
<dbReference type="Pfam" id="PF01189">
    <property type="entry name" value="Methyltr_RsmB-F"/>
    <property type="match status" value="1"/>
</dbReference>
<keyword evidence="3 5" id="KW-0949">S-adenosyl-L-methionine</keyword>
<feature type="active site" description="Nucleophile" evidence="5">
    <location>
        <position position="262"/>
    </location>
</feature>
<dbReference type="SUPFAM" id="SSF53335">
    <property type="entry name" value="S-adenosyl-L-methionine-dependent methyltransferases"/>
    <property type="match status" value="1"/>
</dbReference>
<dbReference type="PANTHER" id="PTHR22807:SF16">
    <property type="entry name" value="SAM-DEPENDENT MTASE RSMB_NOP-TYPE DOMAIN-CONTAINING PROTEIN"/>
    <property type="match status" value="1"/>
</dbReference>
<dbReference type="EMBL" id="FO082871">
    <property type="protein sequence ID" value="CCF72769.1"/>
    <property type="molecule type" value="Genomic_DNA"/>
</dbReference>
<feature type="binding site" evidence="5">
    <location>
        <begin position="107"/>
        <end position="113"/>
    </location>
    <ligand>
        <name>S-adenosyl-L-methionine</name>
        <dbReference type="ChEBI" id="CHEBI:59789"/>
    </ligand>
</feature>
<keyword evidence="4 5" id="KW-0694">RNA-binding</keyword>
<evidence type="ECO:0000256" key="2">
    <source>
        <dbReference type="ARBA" id="ARBA00022679"/>
    </source>
</evidence>
<evidence type="ECO:0000313" key="7">
    <source>
        <dbReference type="EMBL" id="CCF72769.1"/>
    </source>
</evidence>
<evidence type="ECO:0000256" key="5">
    <source>
        <dbReference type="PROSITE-ProRule" id="PRU01023"/>
    </source>
</evidence>
<dbReference type="GO" id="GO:0003723">
    <property type="term" value="F:RNA binding"/>
    <property type="evidence" value="ECO:0007669"/>
    <property type="project" value="UniProtKB-UniRule"/>
</dbReference>
<sequence>MNNEEAFRRYLQDNNIPANKYFQAYNKVAAGLKPRYFRFPHKNLTYSFGLTHKRVLWLRDVELFAICGKKPLPRNAVGLDAASAAAVEALRLSVLAKQAHISILDMCCAPGGKLLAIASTLIKYITTGDAKVTIVGLDSSYRRLKVCNALLRKEGLPSEVLVKLICTDSTNFDPSETFKNIIDNKDCTVPCSYDRVIVDVECSHEGSLRSVLRTVKYWGARQFEYRWLNQNYIDDLVETQCMLLNKALDLCKPGGMVVYSTCSLIDRENQGVIKRILNQRSDVYAHPLPIRQCECCTVATNATKNEFEHFDWPAEGVDIKSEYRYGDFRLDSEGPCKNDSSGSFCAVLFNALSETSTTDGQFIASLLKQPKTE</sequence>
<keyword evidence="8" id="KW-1185">Reference proteome</keyword>
<dbReference type="VEuPathDB" id="PiroplasmaDB:BMR1_01G01540"/>
<feature type="domain" description="SAM-dependent MTase RsmB/NOP-type" evidence="6">
    <location>
        <begin position="1"/>
        <end position="369"/>
    </location>
</feature>
<dbReference type="InterPro" id="IPR001678">
    <property type="entry name" value="MeTrfase_RsmB-F_NOP2_dom"/>
</dbReference>
<dbReference type="Gene3D" id="3.40.50.150">
    <property type="entry name" value="Vaccinia Virus protein VP39"/>
    <property type="match status" value="1"/>
</dbReference>
<evidence type="ECO:0000259" key="6">
    <source>
        <dbReference type="PROSITE" id="PS51686"/>
    </source>
</evidence>
<keyword evidence="1 5" id="KW-0489">Methyltransferase</keyword>
<proteinExistence type="inferred from homology"/>
<feature type="binding site" evidence="5">
    <location>
        <position position="138"/>
    </location>
    <ligand>
        <name>S-adenosyl-L-methionine</name>
        <dbReference type="ChEBI" id="CHEBI:59789"/>
    </ligand>
</feature>
<gene>
    <name evidence="7" type="ORF">BMR1_01G01540</name>
</gene>
<comment type="similarity">
    <text evidence="5">Belongs to the class I-like SAM-binding methyltransferase superfamily. RsmB/NOP family.</text>
</comment>
<reference evidence="7 8" key="2">
    <citation type="journal article" date="2013" name="PLoS ONE">
        <title>Whole genome mapping and re-organization of the nuclear and mitochondrial genomes of Babesia microti isolates.</title>
        <authorList>
            <person name="Cornillot E."/>
            <person name="Dassouli A."/>
            <person name="Garg A."/>
            <person name="Pachikara N."/>
            <person name="Randazzo S."/>
            <person name="Depoix D."/>
            <person name="Carcy B."/>
            <person name="Delbecq S."/>
            <person name="Frutos R."/>
            <person name="Silva J.C."/>
            <person name="Sutton R."/>
            <person name="Krause P.J."/>
            <person name="Mamoun C.B."/>
        </authorList>
    </citation>
    <scope>NUCLEOTIDE SEQUENCE [LARGE SCALE GENOMIC DNA]</scope>
    <source>
        <strain evidence="7 8">RI</strain>
    </source>
</reference>
<dbReference type="GeneID" id="24423383"/>
<dbReference type="InterPro" id="IPR029063">
    <property type="entry name" value="SAM-dependent_MTases_sf"/>
</dbReference>
<dbReference type="AlphaFoldDB" id="I7J8B2"/>
<reference evidence="7 8" key="1">
    <citation type="journal article" date="2012" name="Nucleic Acids Res.">
        <title>Sequencing of the smallest Apicomplexan genome from the human pathogen Babesia microti.</title>
        <authorList>
            <person name="Cornillot E."/>
            <person name="Hadj-Kaddour K."/>
            <person name="Dassouli A."/>
            <person name="Noel B."/>
            <person name="Ranwez V."/>
            <person name="Vacherie B."/>
            <person name="Augagneur Y."/>
            <person name="Bres V."/>
            <person name="Duclos A."/>
            <person name="Randazzo S."/>
            <person name="Carcy B."/>
            <person name="Debierre-Grockiego F."/>
            <person name="Delbecq S."/>
            <person name="Moubri-Menage K."/>
            <person name="Shams-Eldin H."/>
            <person name="Usmani-Brown S."/>
            <person name="Bringaud F."/>
            <person name="Wincker P."/>
            <person name="Vivares C.P."/>
            <person name="Schwarz R.T."/>
            <person name="Schetters T.P."/>
            <person name="Krause P.J."/>
            <person name="Gorenflot A."/>
            <person name="Berry V."/>
            <person name="Barbe V."/>
            <person name="Ben Mamoun C."/>
        </authorList>
    </citation>
    <scope>NUCLEOTIDE SEQUENCE [LARGE SCALE GENOMIC DNA]</scope>
    <source>
        <strain evidence="7 8">RI</strain>
    </source>
</reference>
<accession>I7J8B2</accession>
<dbReference type="Proteomes" id="UP000002899">
    <property type="component" value="Chromosome I"/>
</dbReference>
<dbReference type="InterPro" id="IPR049560">
    <property type="entry name" value="MeTrfase_RsmB-F_NOP2_cat"/>
</dbReference>
<dbReference type="PROSITE" id="PS51686">
    <property type="entry name" value="SAM_MT_RSMB_NOP"/>
    <property type="match status" value="1"/>
</dbReference>
<evidence type="ECO:0000256" key="1">
    <source>
        <dbReference type="ARBA" id="ARBA00022603"/>
    </source>
</evidence>
<keyword evidence="2 5" id="KW-0808">Transferase</keyword>
<dbReference type="GO" id="GO:0008173">
    <property type="term" value="F:RNA methyltransferase activity"/>
    <property type="evidence" value="ECO:0007669"/>
    <property type="project" value="InterPro"/>
</dbReference>
<dbReference type="EC" id="2.1.1.178" evidence="7"/>
<evidence type="ECO:0000256" key="4">
    <source>
        <dbReference type="ARBA" id="ARBA00022884"/>
    </source>
</evidence>
<dbReference type="InterPro" id="IPR023267">
    <property type="entry name" value="RCMT"/>
</dbReference>
<feature type="binding site" evidence="5">
    <location>
        <position position="199"/>
    </location>
    <ligand>
        <name>S-adenosyl-L-methionine</name>
        <dbReference type="ChEBI" id="CHEBI:59789"/>
    </ligand>
</feature>
<dbReference type="PRINTS" id="PR02008">
    <property type="entry name" value="RCMTFAMILY"/>
</dbReference>
<reference evidence="7 8" key="3">
    <citation type="journal article" date="2016" name="Sci. Rep.">
        <title>Genome-wide diversity and gene expression profiling of Babesia microti isolates identify polymorphic genes that mediate host-pathogen interactions.</title>
        <authorList>
            <person name="Silva J.C."/>
            <person name="Cornillot E."/>
            <person name="McCracken C."/>
            <person name="Usmani-Brown S."/>
            <person name="Dwivedi A."/>
            <person name="Ifeonu O.O."/>
            <person name="Crabtree J."/>
            <person name="Gotia H.T."/>
            <person name="Virji A.Z."/>
            <person name="Reynes C."/>
            <person name="Colinge J."/>
            <person name="Kumar V."/>
            <person name="Lawres L."/>
            <person name="Pazzi J.E."/>
            <person name="Pablo J.V."/>
            <person name="Hung C."/>
            <person name="Brancato J."/>
            <person name="Kumari P."/>
            <person name="Orvis J."/>
            <person name="Tretina K."/>
            <person name="Chibucos M."/>
            <person name="Ott S."/>
            <person name="Sadzewicz L."/>
            <person name="Sengamalay N."/>
            <person name="Shetty A.C."/>
            <person name="Su Q."/>
            <person name="Tallon L."/>
            <person name="Fraser C.M."/>
            <person name="Frutos R."/>
            <person name="Molina D.M."/>
            <person name="Krause P.J."/>
            <person name="Ben Mamoun C."/>
        </authorList>
    </citation>
    <scope>NUCLEOTIDE SEQUENCE [LARGE SCALE GENOMIC DNA]</scope>
    <source>
        <strain evidence="7 8">RI</strain>
    </source>
</reference>
<evidence type="ECO:0000313" key="8">
    <source>
        <dbReference type="Proteomes" id="UP000002899"/>
    </source>
</evidence>
<dbReference type="PANTHER" id="PTHR22807">
    <property type="entry name" value="NOP2 YEAST -RELATED NOL1/NOP2/FMU SUN DOMAIN-CONTAINING"/>
    <property type="match status" value="1"/>
</dbReference>
<protein>
    <submittedName>
        <fullName evidence="7">Ribosomal RNA small subunit methyltransferase F</fullName>
        <ecNumber evidence="7">2.1.1.178</ecNumber>
    </submittedName>
</protein>